<proteinExistence type="predicted"/>
<dbReference type="GO" id="GO:0006355">
    <property type="term" value="P:regulation of DNA-templated transcription"/>
    <property type="evidence" value="ECO:0007669"/>
    <property type="project" value="InterPro"/>
</dbReference>
<dbReference type="Gene3D" id="1.10.10.10">
    <property type="entry name" value="Winged helix-like DNA-binding domain superfamily/Winged helix DNA-binding domain"/>
    <property type="match status" value="1"/>
</dbReference>
<dbReference type="EMBL" id="LR797185">
    <property type="protein sequence ID" value="CAB4192855.1"/>
    <property type="molecule type" value="Genomic_DNA"/>
</dbReference>
<dbReference type="SUPFAM" id="SSF46894">
    <property type="entry name" value="C-terminal effector domain of the bipartite response regulators"/>
    <property type="match status" value="1"/>
</dbReference>
<dbReference type="EMBL" id="LR797071">
    <property type="protein sequence ID" value="CAB4184968.1"/>
    <property type="molecule type" value="Genomic_DNA"/>
</dbReference>
<dbReference type="EMBL" id="LR798428">
    <property type="protein sequence ID" value="CAB5231378.1"/>
    <property type="molecule type" value="Genomic_DNA"/>
</dbReference>
<sequence>MIWYIDVMAKRGRVGAEQLASLREKIKGLHLQGVPTLEIASAVDLSPETVRKHIYAIRKQWSEEGPDSAASRLELIQRANLIAKMAAGGAARARGTKDEATFLKLQLEVIDRIAKLTGSYASERQAGDTNVAIQINNTVHEIDQLAPEDLAARLQMWASEIEGKAVLLESSSDGQPEI</sequence>
<evidence type="ECO:0000313" key="3">
    <source>
        <dbReference type="EMBL" id="CAB4192855.1"/>
    </source>
</evidence>
<evidence type="ECO:0000313" key="1">
    <source>
        <dbReference type="EMBL" id="CAB4174943.1"/>
    </source>
</evidence>
<evidence type="ECO:0000313" key="2">
    <source>
        <dbReference type="EMBL" id="CAB4184968.1"/>
    </source>
</evidence>
<dbReference type="GO" id="GO:0003677">
    <property type="term" value="F:DNA binding"/>
    <property type="evidence" value="ECO:0007669"/>
    <property type="project" value="InterPro"/>
</dbReference>
<gene>
    <name evidence="2" type="ORF">UFOVP1131_82</name>
    <name evidence="3" type="ORF">UFOVP1245_104</name>
    <name evidence="4" type="ORF">UFOVP1582_74</name>
    <name evidence="1" type="ORF">UFOVP966_96</name>
</gene>
<dbReference type="EMBL" id="LR796919">
    <property type="protein sequence ID" value="CAB4174943.1"/>
    <property type="molecule type" value="Genomic_DNA"/>
</dbReference>
<dbReference type="InterPro" id="IPR036388">
    <property type="entry name" value="WH-like_DNA-bd_sf"/>
</dbReference>
<organism evidence="2">
    <name type="scientific">uncultured Caudovirales phage</name>
    <dbReference type="NCBI Taxonomy" id="2100421"/>
    <lineage>
        <taxon>Viruses</taxon>
        <taxon>Duplodnaviria</taxon>
        <taxon>Heunggongvirae</taxon>
        <taxon>Uroviricota</taxon>
        <taxon>Caudoviricetes</taxon>
        <taxon>Peduoviridae</taxon>
        <taxon>Maltschvirus</taxon>
        <taxon>Maltschvirus maltsch</taxon>
    </lineage>
</organism>
<accession>A0A6J5QVH0</accession>
<protein>
    <submittedName>
        <fullName evidence="2">Uncharacterized protein</fullName>
    </submittedName>
</protein>
<evidence type="ECO:0000313" key="4">
    <source>
        <dbReference type="EMBL" id="CAB5231378.1"/>
    </source>
</evidence>
<name>A0A6J5QVH0_9CAUD</name>
<reference evidence="2" key="1">
    <citation type="submission" date="2020-05" db="EMBL/GenBank/DDBJ databases">
        <authorList>
            <person name="Chiriac C."/>
            <person name="Salcher M."/>
            <person name="Ghai R."/>
            <person name="Kavagutti S V."/>
        </authorList>
    </citation>
    <scope>NUCLEOTIDE SEQUENCE</scope>
</reference>
<dbReference type="InterPro" id="IPR016032">
    <property type="entry name" value="Sig_transdc_resp-reg_C-effctor"/>
</dbReference>